<accession>A0ABR9QPK3</accession>
<proteinExistence type="predicted"/>
<gene>
    <name evidence="2" type="ORF">IMZ08_20550</name>
</gene>
<organism evidence="2 3">
    <name type="scientific">Litchfieldia luteola</name>
    <dbReference type="NCBI Taxonomy" id="682179"/>
    <lineage>
        <taxon>Bacteria</taxon>
        <taxon>Bacillati</taxon>
        <taxon>Bacillota</taxon>
        <taxon>Bacilli</taxon>
        <taxon>Bacillales</taxon>
        <taxon>Bacillaceae</taxon>
        <taxon>Litchfieldia</taxon>
    </lineage>
</organism>
<feature type="domain" description="GP-PDE" evidence="1">
    <location>
        <begin position="2"/>
        <end position="238"/>
    </location>
</feature>
<dbReference type="PROSITE" id="PS50007">
    <property type="entry name" value="PIPLC_X_DOMAIN"/>
    <property type="match status" value="1"/>
</dbReference>
<dbReference type="InterPro" id="IPR030395">
    <property type="entry name" value="GP_PDE_dom"/>
</dbReference>
<dbReference type="RefSeq" id="WP_193539673.1">
    <property type="nucleotide sequence ID" value="NZ_JADCLJ010000024.1"/>
</dbReference>
<dbReference type="PANTHER" id="PTHR46211:SF1">
    <property type="entry name" value="GLYCEROPHOSPHODIESTER PHOSPHODIESTERASE, CYTOPLASMIC"/>
    <property type="match status" value="1"/>
</dbReference>
<reference evidence="2 3" key="1">
    <citation type="submission" date="2020-10" db="EMBL/GenBank/DDBJ databases">
        <title>Bacillus sp. HD4P25, an endophyte from a halophyte.</title>
        <authorList>
            <person name="Sun J.-Q."/>
        </authorList>
    </citation>
    <scope>NUCLEOTIDE SEQUENCE [LARGE SCALE GENOMIC DNA]</scope>
    <source>
        <strain evidence="2 3">YIM 93174</strain>
    </source>
</reference>
<dbReference type="Pfam" id="PF03009">
    <property type="entry name" value="GDPD"/>
    <property type="match status" value="1"/>
</dbReference>
<dbReference type="SUPFAM" id="SSF51695">
    <property type="entry name" value="PLC-like phosphodiesterases"/>
    <property type="match status" value="1"/>
</dbReference>
<evidence type="ECO:0000259" key="1">
    <source>
        <dbReference type="PROSITE" id="PS51704"/>
    </source>
</evidence>
<dbReference type="PANTHER" id="PTHR46211">
    <property type="entry name" value="GLYCEROPHOSPHORYL DIESTER PHOSPHODIESTERASE"/>
    <property type="match status" value="1"/>
</dbReference>
<dbReference type="PROSITE" id="PS51704">
    <property type="entry name" value="GP_PDE"/>
    <property type="match status" value="1"/>
</dbReference>
<dbReference type="Proteomes" id="UP001516662">
    <property type="component" value="Unassembled WGS sequence"/>
</dbReference>
<sequence length="239" mass="27091">MTKIFAHRGASSTHPENTMEAFKEALRVGAEGIELDVQLSKDGVVVVIHDETVNRTTNGKGWVKEYTYKQLQKFDASYKFSKKLGVCRIPSLEEVFSWATDNNMILNVELKNGLVEYEGIEEKVLELIYKYNLSNRVIISSFNHYSMVKFHQLAPEIETALIYMEGIYKPWEYAATLGAGAIHPYHPVVKEETVKLSHDLGIAVRPFTINKIELMKKFASFGCEGIITDDPKKAISVLR</sequence>
<dbReference type="EMBL" id="JADCLJ010000024">
    <property type="protein sequence ID" value="MBE4910436.1"/>
    <property type="molecule type" value="Genomic_DNA"/>
</dbReference>
<keyword evidence="3" id="KW-1185">Reference proteome</keyword>
<evidence type="ECO:0000313" key="2">
    <source>
        <dbReference type="EMBL" id="MBE4910436.1"/>
    </source>
</evidence>
<evidence type="ECO:0000313" key="3">
    <source>
        <dbReference type="Proteomes" id="UP001516662"/>
    </source>
</evidence>
<dbReference type="Gene3D" id="3.20.20.190">
    <property type="entry name" value="Phosphatidylinositol (PI) phosphodiesterase"/>
    <property type="match status" value="1"/>
</dbReference>
<protein>
    <submittedName>
        <fullName evidence="2">Glycerophosphodiester phosphodiesterase</fullName>
    </submittedName>
</protein>
<comment type="caution">
    <text evidence="2">The sequence shown here is derived from an EMBL/GenBank/DDBJ whole genome shotgun (WGS) entry which is preliminary data.</text>
</comment>
<dbReference type="CDD" id="cd08563">
    <property type="entry name" value="GDPD_TtGDE_like"/>
    <property type="match status" value="1"/>
</dbReference>
<name>A0ABR9QPK3_9BACI</name>
<dbReference type="InterPro" id="IPR017946">
    <property type="entry name" value="PLC-like_Pdiesterase_TIM-brl"/>
</dbReference>